<evidence type="ECO:0000256" key="1">
    <source>
        <dbReference type="SAM" id="MobiDB-lite"/>
    </source>
</evidence>
<reference evidence="4 5" key="1">
    <citation type="submission" date="2016-09" db="EMBL/GenBank/DDBJ databases">
        <title>The draft genome of Dichanthelium oligosanthes: A C3 panicoid grass species.</title>
        <authorList>
            <person name="Studer A.J."/>
            <person name="Schnable J.C."/>
            <person name="Brutnell T.P."/>
        </authorList>
    </citation>
    <scope>NUCLEOTIDE SEQUENCE [LARGE SCALE GENOMIC DNA]</scope>
    <source>
        <strain evidence="5">cv. Kellogg 1175</strain>
        <tissue evidence="4">Leaf</tissue>
    </source>
</reference>
<feature type="domain" description="C2H2-type" evidence="2">
    <location>
        <begin position="336"/>
        <end position="360"/>
    </location>
</feature>
<feature type="region of interest" description="Disordered" evidence="1">
    <location>
        <begin position="41"/>
        <end position="74"/>
    </location>
</feature>
<feature type="compositionally biased region" description="Basic residues" evidence="1">
    <location>
        <begin position="51"/>
        <end position="62"/>
    </location>
</feature>
<dbReference type="EMBL" id="LWDX02051167">
    <property type="protein sequence ID" value="OEL20293.1"/>
    <property type="molecule type" value="Genomic_DNA"/>
</dbReference>
<dbReference type="Proteomes" id="UP000095767">
    <property type="component" value="Unassembled WGS sequence"/>
</dbReference>
<evidence type="ECO:0000259" key="2">
    <source>
        <dbReference type="SMART" id="SM00355"/>
    </source>
</evidence>
<dbReference type="SMART" id="SM00355">
    <property type="entry name" value="ZnF_C2H2"/>
    <property type="match status" value="3"/>
</dbReference>
<feature type="region of interest" description="Disordered" evidence="1">
    <location>
        <begin position="246"/>
        <end position="282"/>
    </location>
</feature>
<proteinExistence type="predicted"/>
<dbReference type="InterPro" id="IPR013087">
    <property type="entry name" value="Znf_C2H2_type"/>
</dbReference>
<protein>
    <recommendedName>
        <fullName evidence="6">C2H2-type domain-containing protein</fullName>
    </recommendedName>
</protein>
<name>A0A1E5V558_9POAL</name>
<evidence type="ECO:0008006" key="6">
    <source>
        <dbReference type="Google" id="ProtNLM"/>
    </source>
</evidence>
<dbReference type="PANTHER" id="PTHR47487">
    <property type="entry name" value="OS06G0651300 PROTEIN-RELATED"/>
    <property type="match status" value="1"/>
</dbReference>
<dbReference type="Pfam" id="PF12874">
    <property type="entry name" value="zf-met"/>
    <property type="match status" value="3"/>
</dbReference>
<dbReference type="InterPro" id="IPR003604">
    <property type="entry name" value="Matrin/U1-like-C_Znf_C2H2"/>
</dbReference>
<feature type="domain" description="C2H2-type" evidence="2">
    <location>
        <begin position="460"/>
        <end position="484"/>
    </location>
</feature>
<feature type="domain" description="U1-type" evidence="3">
    <location>
        <begin position="333"/>
        <end position="367"/>
    </location>
</feature>
<dbReference type="PANTHER" id="PTHR47487:SF8">
    <property type="entry name" value="OS08G0270900 PROTEIN"/>
    <property type="match status" value="1"/>
</dbReference>
<dbReference type="AlphaFoldDB" id="A0A1E5V558"/>
<comment type="caution">
    <text evidence="4">The sequence shown here is derived from an EMBL/GenBank/DDBJ whole genome shotgun (WGS) entry which is preliminary data.</text>
</comment>
<feature type="domain" description="C2H2-type" evidence="2">
    <location>
        <begin position="528"/>
        <end position="552"/>
    </location>
</feature>
<dbReference type="GO" id="GO:0003676">
    <property type="term" value="F:nucleic acid binding"/>
    <property type="evidence" value="ECO:0007669"/>
    <property type="project" value="InterPro"/>
</dbReference>
<feature type="domain" description="U1-type" evidence="3">
    <location>
        <begin position="525"/>
        <end position="558"/>
    </location>
</feature>
<dbReference type="OrthoDB" id="768076at2759"/>
<evidence type="ECO:0000313" key="4">
    <source>
        <dbReference type="EMBL" id="OEL20293.1"/>
    </source>
</evidence>
<evidence type="ECO:0000259" key="3">
    <source>
        <dbReference type="SMART" id="SM00451"/>
    </source>
</evidence>
<keyword evidence="5" id="KW-1185">Reference proteome</keyword>
<dbReference type="SUPFAM" id="SSF57667">
    <property type="entry name" value="beta-beta-alpha zinc fingers"/>
    <property type="match status" value="3"/>
</dbReference>
<dbReference type="STRING" id="888268.A0A1E5V558"/>
<gene>
    <name evidence="4" type="ORF">BAE44_0018688</name>
</gene>
<feature type="compositionally biased region" description="Low complexity" evidence="1">
    <location>
        <begin position="272"/>
        <end position="282"/>
    </location>
</feature>
<dbReference type="Gene3D" id="3.30.160.60">
    <property type="entry name" value="Classic Zinc Finger"/>
    <property type="match status" value="3"/>
</dbReference>
<sequence>MAMATSTFSPRQATLRPLRAGAKPHLHLLLFPRRAPAAGWVASSAPPLGRRPSRLSQQRRWRSRTDPQTLPTSAAMEFRFRAGDRRPGNSSPAQFSGPCDQRFPPRAGPFHGDLCPLLIPPFEWEAAAWRERIIREEVERRLLEEEVRCELALSRPRLHGGFGPVLFFGPDSPFMPLPPGTFFGPEGPFVLPPPPLGTFVGPDGPFLPPVPLPLMPVGMHPTWPLPASFGEQEGFDRRVEFEESMLLKRRPLPPPPPRKPKHTLKLHETKPSKSSKTLSSVTKVSGVKRKADVISATTEPTKLQNVISATTKVTELQNAISATTEPTEVQNAARNWSCALCQVTATSFAALNKHRRGRRHLAKLIRCRGIRVIDNDKSGLQAINRNDSGAGPSDAPKKIRILVNGAIHEVVQKTDLLTFATTEPTELQNAISGTTEPAELQNVTFAITEATERQNAAKYWSCAFCQFNATSKNNLKKHRKGKKHLKRKLALYGVSVAASVAGTSDPPKKIHILVDGEMHEVVQQGDFIWCECCSVRCTNTVTMADHLRGKKHSLLNKVWRSIKAVRMKNKSKEDSAATCQGKAIDKDDLPAVSSVLGASSDAQWVQNINAAFSKVSLLIPILICFSFTYCRQLFHSILNLYIFFTCFDLCE</sequence>
<dbReference type="InterPro" id="IPR049072">
    <property type="entry name" value="MPH2_C"/>
</dbReference>
<dbReference type="InterPro" id="IPR036236">
    <property type="entry name" value="Znf_C2H2_sf"/>
</dbReference>
<dbReference type="SMART" id="SM00451">
    <property type="entry name" value="ZnF_U1"/>
    <property type="match status" value="3"/>
</dbReference>
<feature type="domain" description="U1-type" evidence="3">
    <location>
        <begin position="457"/>
        <end position="492"/>
    </location>
</feature>
<evidence type="ECO:0000313" key="5">
    <source>
        <dbReference type="Proteomes" id="UP000095767"/>
    </source>
</evidence>
<dbReference type="Pfam" id="PF20675">
    <property type="entry name" value="MPH2"/>
    <property type="match status" value="1"/>
</dbReference>
<organism evidence="4 5">
    <name type="scientific">Dichanthelium oligosanthes</name>
    <dbReference type="NCBI Taxonomy" id="888268"/>
    <lineage>
        <taxon>Eukaryota</taxon>
        <taxon>Viridiplantae</taxon>
        <taxon>Streptophyta</taxon>
        <taxon>Embryophyta</taxon>
        <taxon>Tracheophyta</taxon>
        <taxon>Spermatophyta</taxon>
        <taxon>Magnoliopsida</taxon>
        <taxon>Liliopsida</taxon>
        <taxon>Poales</taxon>
        <taxon>Poaceae</taxon>
        <taxon>PACMAD clade</taxon>
        <taxon>Panicoideae</taxon>
        <taxon>Panicodae</taxon>
        <taxon>Paniceae</taxon>
        <taxon>Dichantheliinae</taxon>
        <taxon>Dichanthelium</taxon>
    </lineage>
</organism>
<dbReference type="GO" id="GO:0008270">
    <property type="term" value="F:zinc ion binding"/>
    <property type="evidence" value="ECO:0007669"/>
    <property type="project" value="InterPro"/>
</dbReference>
<accession>A0A1E5V558</accession>